<name>A0A1D3D1Y4_9EIME</name>
<comment type="subunit">
    <text evidence="2">The 26S proteasome consists of a 20S proteasome core and two 19S regulatory subunits.</text>
</comment>
<dbReference type="NCBIfam" id="NF003075">
    <property type="entry name" value="PRK03996.1"/>
    <property type="match status" value="1"/>
</dbReference>
<dbReference type="VEuPathDB" id="ToxoDB:cyc_02953"/>
<organism evidence="3 4">
    <name type="scientific">Cyclospora cayetanensis</name>
    <dbReference type="NCBI Taxonomy" id="88456"/>
    <lineage>
        <taxon>Eukaryota</taxon>
        <taxon>Sar</taxon>
        <taxon>Alveolata</taxon>
        <taxon>Apicomplexa</taxon>
        <taxon>Conoidasida</taxon>
        <taxon>Coccidia</taxon>
        <taxon>Eucoccidiorida</taxon>
        <taxon>Eimeriorina</taxon>
        <taxon>Eimeriidae</taxon>
        <taxon>Cyclospora</taxon>
    </lineage>
</organism>
<comment type="caution">
    <text evidence="3">The sequence shown here is derived from an EMBL/GenBank/DDBJ whole genome shotgun (WGS) entry which is preliminary data.</text>
</comment>
<dbReference type="GO" id="GO:0019773">
    <property type="term" value="C:proteasome core complex, alpha-subunit complex"/>
    <property type="evidence" value="ECO:0007669"/>
    <property type="project" value="UniProtKB-UniRule"/>
</dbReference>
<proteinExistence type="inferred from homology"/>
<keyword evidence="4" id="KW-1185">Reference proteome</keyword>
<comment type="similarity">
    <text evidence="1 2">Belongs to the peptidase T1A family.</text>
</comment>
<dbReference type="InterPro" id="IPR000426">
    <property type="entry name" value="Proteasome_asu_N"/>
</dbReference>
<dbReference type="AlphaFoldDB" id="A0A1D3D1Y4"/>
<dbReference type="Pfam" id="PF10584">
    <property type="entry name" value="Proteasome_A_N"/>
    <property type="match status" value="1"/>
</dbReference>
<comment type="subcellular location">
    <subcellularLocation>
        <location evidence="2">Cytoplasm</location>
    </subcellularLocation>
    <subcellularLocation>
        <location evidence="2">Nucleus</location>
    </subcellularLocation>
</comment>
<dbReference type="Gene3D" id="3.60.20.10">
    <property type="entry name" value="Glutamine Phosphoribosylpyrophosphate, subunit 1, domain 1"/>
    <property type="match status" value="1"/>
</dbReference>
<reference evidence="3 4" key="1">
    <citation type="journal article" date="2016" name="BMC Genomics">
        <title>Comparative genomics reveals Cyclospora cayetanensis possesses coccidia-like metabolism and invasion components but unique surface antigens.</title>
        <authorList>
            <person name="Liu S."/>
            <person name="Wang L."/>
            <person name="Zheng H."/>
            <person name="Xu Z."/>
            <person name="Roellig D.M."/>
            <person name="Li N."/>
            <person name="Frace M.A."/>
            <person name="Tang K."/>
            <person name="Arrowood M.J."/>
            <person name="Moss D.M."/>
            <person name="Zhang L."/>
            <person name="Feng Y."/>
            <person name="Xiao L."/>
        </authorList>
    </citation>
    <scope>NUCLEOTIDE SEQUENCE [LARGE SCALE GENOMIC DNA]</scope>
    <source>
        <strain evidence="3 4">CHN_HEN01</strain>
    </source>
</reference>
<dbReference type="GO" id="GO:0005634">
    <property type="term" value="C:nucleus"/>
    <property type="evidence" value="ECO:0007669"/>
    <property type="project" value="UniProtKB-SubCell"/>
</dbReference>
<dbReference type="InterPro" id="IPR029055">
    <property type="entry name" value="Ntn_hydrolases_N"/>
</dbReference>
<protein>
    <recommendedName>
        <fullName evidence="2">Proteasome subunit alpha type</fullName>
    </recommendedName>
</protein>
<evidence type="ECO:0000256" key="2">
    <source>
        <dbReference type="RuleBase" id="RU000551"/>
    </source>
</evidence>
<dbReference type="InterPro" id="IPR001353">
    <property type="entry name" value="Proteasome_sua/b"/>
</dbReference>
<sequence>MSYDRAITVFSPDGHLLQVEYAIEAVRRGGCVVGVRGKDVVVLAVERKAAAKLQEPRTSRKLLLLDDGLCCAFAGLHADARVLMAKAQLEGQSYRLNNDTPPTADYMARYIAQVQQKYTHRGGVRPFGLSTLLAGVDGEGRVALYQTEPSGIFARWKAQALGKNSKTVQEYLEKNYKEDLGEEETLSLAFSALTEVVEAGKKNLECAIIRKDRVEFLPEERIAVEVERLEAQKKSVEEEVRPADS</sequence>
<dbReference type="VEuPathDB" id="ToxoDB:LOC34619720"/>
<keyword evidence="1 2" id="KW-0647">Proteasome</keyword>
<dbReference type="GeneID" id="34619720"/>
<keyword evidence="2" id="KW-0539">Nucleus</keyword>
<evidence type="ECO:0000313" key="3">
    <source>
        <dbReference type="EMBL" id="OEH77478.1"/>
    </source>
</evidence>
<accession>A0A1D3D1Y4</accession>
<evidence type="ECO:0000256" key="1">
    <source>
        <dbReference type="PROSITE-ProRule" id="PRU00808"/>
    </source>
</evidence>
<dbReference type="OrthoDB" id="431557at2759"/>
<gene>
    <name evidence="3" type="ORF">cyc_02953</name>
</gene>
<dbReference type="InterPro" id="IPR023332">
    <property type="entry name" value="Proteasome_alpha-type"/>
</dbReference>
<dbReference type="SMART" id="SM00948">
    <property type="entry name" value="Proteasome_A_N"/>
    <property type="match status" value="1"/>
</dbReference>
<dbReference type="InterPro" id="IPR050115">
    <property type="entry name" value="Proteasome_alpha"/>
</dbReference>
<dbReference type="FunFam" id="3.60.20.10:FF:000004">
    <property type="entry name" value="Proteasome subunit alpha type-4"/>
    <property type="match status" value="1"/>
</dbReference>
<evidence type="ECO:0000313" key="4">
    <source>
        <dbReference type="Proteomes" id="UP000095192"/>
    </source>
</evidence>
<dbReference type="PROSITE" id="PS00388">
    <property type="entry name" value="PROTEASOME_ALPHA_1"/>
    <property type="match status" value="1"/>
</dbReference>
<dbReference type="SUPFAM" id="SSF56235">
    <property type="entry name" value="N-terminal nucleophile aminohydrolases (Ntn hydrolases)"/>
    <property type="match status" value="1"/>
</dbReference>
<dbReference type="GO" id="GO:0006511">
    <property type="term" value="P:ubiquitin-dependent protein catabolic process"/>
    <property type="evidence" value="ECO:0007669"/>
    <property type="project" value="InterPro"/>
</dbReference>
<dbReference type="PROSITE" id="PS51475">
    <property type="entry name" value="PROTEASOME_ALPHA_2"/>
    <property type="match status" value="1"/>
</dbReference>
<dbReference type="GO" id="GO:0005737">
    <property type="term" value="C:cytoplasm"/>
    <property type="evidence" value="ECO:0007669"/>
    <property type="project" value="UniProtKB-SubCell"/>
</dbReference>
<keyword evidence="2" id="KW-0963">Cytoplasm</keyword>
<dbReference type="Pfam" id="PF00227">
    <property type="entry name" value="Proteasome"/>
    <property type="match status" value="1"/>
</dbReference>
<dbReference type="Proteomes" id="UP000095192">
    <property type="component" value="Unassembled WGS sequence"/>
</dbReference>
<dbReference type="PANTHER" id="PTHR11599">
    <property type="entry name" value="PROTEASOME SUBUNIT ALPHA/BETA"/>
    <property type="match status" value="1"/>
</dbReference>
<dbReference type="EMBL" id="JROU02001082">
    <property type="protein sequence ID" value="OEH77478.1"/>
    <property type="molecule type" value="Genomic_DNA"/>
</dbReference>